<dbReference type="Proteomes" id="UP000275078">
    <property type="component" value="Unassembled WGS sequence"/>
</dbReference>
<dbReference type="AlphaFoldDB" id="A0A3N4HH98"/>
<proteinExistence type="predicted"/>
<name>A0A3N4HH98_ASCIM</name>
<evidence type="ECO:0000313" key="1">
    <source>
        <dbReference type="EMBL" id="RPA73379.1"/>
    </source>
</evidence>
<organism evidence="1 2">
    <name type="scientific">Ascobolus immersus RN42</name>
    <dbReference type="NCBI Taxonomy" id="1160509"/>
    <lineage>
        <taxon>Eukaryota</taxon>
        <taxon>Fungi</taxon>
        <taxon>Dikarya</taxon>
        <taxon>Ascomycota</taxon>
        <taxon>Pezizomycotina</taxon>
        <taxon>Pezizomycetes</taxon>
        <taxon>Pezizales</taxon>
        <taxon>Ascobolaceae</taxon>
        <taxon>Ascobolus</taxon>
    </lineage>
</organism>
<keyword evidence="2" id="KW-1185">Reference proteome</keyword>
<sequence>MLRFFFEKDLARWIQGLLCSRCTSCRRKRYPSCDRLPLTMEPDRIKTRGFAPFLSTPQRHSKASTNAVNLTRTQPGRFFNLLFLSTSIMANPNAPNIFLAPGTNQPYVNLIGLTPAGYLATLRTVANGARIAQIASINAAVGQPITSRGNLCWEADANFVPVENGKFLSEYTIEECRRTIIAIESRRLRPVLKAGNPAYPLYKYRCAVCLGQAHLTHDLVLHCCGRP</sequence>
<dbReference type="EMBL" id="ML119823">
    <property type="protein sequence ID" value="RPA73379.1"/>
    <property type="molecule type" value="Genomic_DNA"/>
</dbReference>
<gene>
    <name evidence="1" type="ORF">BJ508DRAFT_50274</name>
</gene>
<reference evidence="1 2" key="1">
    <citation type="journal article" date="2018" name="Nat. Ecol. Evol.">
        <title>Pezizomycetes genomes reveal the molecular basis of ectomycorrhizal truffle lifestyle.</title>
        <authorList>
            <person name="Murat C."/>
            <person name="Payen T."/>
            <person name="Noel B."/>
            <person name="Kuo A."/>
            <person name="Morin E."/>
            <person name="Chen J."/>
            <person name="Kohler A."/>
            <person name="Krizsan K."/>
            <person name="Balestrini R."/>
            <person name="Da Silva C."/>
            <person name="Montanini B."/>
            <person name="Hainaut M."/>
            <person name="Levati E."/>
            <person name="Barry K.W."/>
            <person name="Belfiori B."/>
            <person name="Cichocki N."/>
            <person name="Clum A."/>
            <person name="Dockter R.B."/>
            <person name="Fauchery L."/>
            <person name="Guy J."/>
            <person name="Iotti M."/>
            <person name="Le Tacon F."/>
            <person name="Lindquist E.A."/>
            <person name="Lipzen A."/>
            <person name="Malagnac F."/>
            <person name="Mello A."/>
            <person name="Molinier V."/>
            <person name="Miyauchi S."/>
            <person name="Poulain J."/>
            <person name="Riccioni C."/>
            <person name="Rubini A."/>
            <person name="Sitrit Y."/>
            <person name="Splivallo R."/>
            <person name="Traeger S."/>
            <person name="Wang M."/>
            <person name="Zifcakova L."/>
            <person name="Wipf D."/>
            <person name="Zambonelli A."/>
            <person name="Paolocci F."/>
            <person name="Nowrousian M."/>
            <person name="Ottonello S."/>
            <person name="Baldrian P."/>
            <person name="Spatafora J.W."/>
            <person name="Henrissat B."/>
            <person name="Nagy L.G."/>
            <person name="Aury J.M."/>
            <person name="Wincker P."/>
            <person name="Grigoriev I.V."/>
            <person name="Bonfante P."/>
            <person name="Martin F.M."/>
        </authorList>
    </citation>
    <scope>NUCLEOTIDE SEQUENCE [LARGE SCALE GENOMIC DNA]</scope>
    <source>
        <strain evidence="1 2">RN42</strain>
    </source>
</reference>
<protein>
    <submittedName>
        <fullName evidence="1">Uncharacterized protein</fullName>
    </submittedName>
</protein>
<accession>A0A3N4HH98</accession>
<evidence type="ECO:0000313" key="2">
    <source>
        <dbReference type="Proteomes" id="UP000275078"/>
    </source>
</evidence>